<comment type="caution">
    <text evidence="1">The sequence shown here is derived from an EMBL/GenBank/DDBJ whole genome shotgun (WGS) entry which is preliminary data.</text>
</comment>
<dbReference type="EMBL" id="JJRY01000043">
    <property type="protein sequence ID" value="KEF35899.1"/>
    <property type="molecule type" value="Genomic_DNA"/>
</dbReference>
<dbReference type="Gene3D" id="3.40.50.150">
    <property type="entry name" value="Vaccinia Virus protein VP39"/>
    <property type="match status" value="1"/>
</dbReference>
<dbReference type="Proteomes" id="UP000027936">
    <property type="component" value="Unassembled WGS sequence"/>
</dbReference>
<evidence type="ECO:0000313" key="1">
    <source>
        <dbReference type="EMBL" id="KEF35899.1"/>
    </source>
</evidence>
<dbReference type="Gene3D" id="1.10.287.1890">
    <property type="match status" value="1"/>
</dbReference>
<dbReference type="InterPro" id="IPR029063">
    <property type="entry name" value="SAM-dependent_MTases_sf"/>
</dbReference>
<dbReference type="PANTHER" id="PTHR38451">
    <property type="entry name" value="TRNA (ADENINE(22)-N(1))-METHYLTRANSFERASE"/>
    <property type="match status" value="1"/>
</dbReference>
<dbReference type="GO" id="GO:0160105">
    <property type="term" value="F:tRNA (adenine(22)-N1)-methyltransferase activity"/>
    <property type="evidence" value="ECO:0007669"/>
    <property type="project" value="UniProtKB-EC"/>
</dbReference>
<dbReference type="PANTHER" id="PTHR38451:SF1">
    <property type="entry name" value="TRNA (ADENINE(22)-N(1))-METHYLTRANSFERASE"/>
    <property type="match status" value="1"/>
</dbReference>
<sequence>MIIVNELALSDRLRAVALEIPIGSKIADIGSDHAYLPCFAALQGLISYAVAGEVNEGPFQSAKNQVEKLNLNDRIKVRKGNGLEVIEKDEINVITIAGMGGPLISEILEAGKDKLSGKERLILQPNIGAKSIRLWLIENGWELIKEHILEEDQKIYEILVAEKGNPHAPYSNEKREADLLLGPFLKKEKNEVFQKKWKHELLKWKKIIGQIDQKAQNEDTVEKRKDLMNKIQMVEEVLNDEIS</sequence>
<dbReference type="PIRSF" id="PIRSF018637">
    <property type="entry name" value="TrmK"/>
    <property type="match status" value="1"/>
</dbReference>
<dbReference type="PATRIC" id="fig|1348973.3.peg.4775"/>
<keyword evidence="1" id="KW-0489">Methyltransferase</keyword>
<proteinExistence type="predicted"/>
<evidence type="ECO:0000313" key="2">
    <source>
        <dbReference type="Proteomes" id="UP000027936"/>
    </source>
</evidence>
<reference evidence="1 2" key="1">
    <citation type="submission" date="2014-04" db="EMBL/GenBank/DDBJ databases">
        <title>Draft genome sequence of Bacillus azotoformans MEV2011, a (co-) denitrifying strain unable to grow in the presence of oxygen.</title>
        <authorList>
            <person name="Nielsen M."/>
            <person name="Schreiber L."/>
            <person name="Finster K."/>
            <person name="Schramm A."/>
        </authorList>
    </citation>
    <scope>NUCLEOTIDE SEQUENCE [LARGE SCALE GENOMIC DNA]</scope>
    <source>
        <strain evidence="1 2">MEV2011</strain>
    </source>
</reference>
<dbReference type="EC" id="2.1.1.217" evidence="1"/>
<organism evidence="1 2">
    <name type="scientific">Schinkia azotoformans MEV2011</name>
    <dbReference type="NCBI Taxonomy" id="1348973"/>
    <lineage>
        <taxon>Bacteria</taxon>
        <taxon>Bacillati</taxon>
        <taxon>Bacillota</taxon>
        <taxon>Bacilli</taxon>
        <taxon>Bacillales</taxon>
        <taxon>Bacillaceae</taxon>
        <taxon>Calidifontibacillus/Schinkia group</taxon>
        <taxon>Schinkia</taxon>
    </lineage>
</organism>
<dbReference type="InterPro" id="IPR006901">
    <property type="entry name" value="TrmK"/>
</dbReference>
<keyword evidence="1" id="KW-0808">Transferase</keyword>
<accession>A0A072NDZ1</accession>
<dbReference type="GO" id="GO:0032259">
    <property type="term" value="P:methylation"/>
    <property type="evidence" value="ECO:0007669"/>
    <property type="project" value="UniProtKB-KW"/>
</dbReference>
<dbReference type="Pfam" id="PF04816">
    <property type="entry name" value="TrmK"/>
    <property type="match status" value="1"/>
</dbReference>
<name>A0A072NDZ1_SCHAZ</name>
<dbReference type="AlphaFoldDB" id="A0A072NDZ1"/>
<protein>
    <submittedName>
        <fullName evidence="1">Putative SAM-dependent methyltransferase</fullName>
        <ecNumber evidence="1">2.1.1.217</ecNumber>
    </submittedName>
</protein>
<gene>
    <name evidence="1" type="ORF">M670_04909</name>
</gene>
<dbReference type="SUPFAM" id="SSF53335">
    <property type="entry name" value="S-adenosyl-L-methionine-dependent methyltransferases"/>
    <property type="match status" value="1"/>
</dbReference>